<keyword evidence="1" id="KW-0732">Signal</keyword>
<evidence type="ECO:0000313" key="2">
    <source>
        <dbReference type="EMBL" id="CAD9667194.1"/>
    </source>
</evidence>
<evidence type="ECO:0008006" key="3">
    <source>
        <dbReference type="Google" id="ProtNLM"/>
    </source>
</evidence>
<proteinExistence type="predicted"/>
<dbReference type="EMBL" id="HBHJ01004797">
    <property type="protein sequence ID" value="CAD9667194.1"/>
    <property type="molecule type" value="Transcribed_RNA"/>
</dbReference>
<dbReference type="AlphaFoldDB" id="A0A7S2W5G3"/>
<reference evidence="2" key="1">
    <citation type="submission" date="2021-01" db="EMBL/GenBank/DDBJ databases">
        <authorList>
            <person name="Corre E."/>
            <person name="Pelletier E."/>
            <person name="Niang G."/>
            <person name="Scheremetjew M."/>
            <person name="Finn R."/>
            <person name="Kale V."/>
            <person name="Holt S."/>
            <person name="Cochrane G."/>
            <person name="Meng A."/>
            <person name="Brown T."/>
            <person name="Cohen L."/>
        </authorList>
    </citation>
    <scope>NUCLEOTIDE SEQUENCE</scope>
    <source>
        <strain evidence="2">CCMP1243</strain>
    </source>
</reference>
<name>A0A7S2W5G3_9STRA</name>
<protein>
    <recommendedName>
        <fullName evidence="3">Secreted protein</fullName>
    </recommendedName>
</protein>
<sequence length="116" mass="12965">MFILTLFQCLPLTLAFLLSRPRLELESVVRYLDAQSQEGGAPLLASWSDFIWPGLSRGGGAFQRALSLVHLDHHYVRAKKGEPNSSLPGLDLSYELTRFIFITKGNSDTRVTSSIR</sequence>
<gene>
    <name evidence="2" type="ORF">RMAR1173_LOCUS3131</name>
</gene>
<organism evidence="2">
    <name type="scientific">Rhizochromulina marina</name>
    <dbReference type="NCBI Taxonomy" id="1034831"/>
    <lineage>
        <taxon>Eukaryota</taxon>
        <taxon>Sar</taxon>
        <taxon>Stramenopiles</taxon>
        <taxon>Ochrophyta</taxon>
        <taxon>Dictyochophyceae</taxon>
        <taxon>Rhizochromulinales</taxon>
        <taxon>Rhizochromulina</taxon>
    </lineage>
</organism>
<feature type="signal peptide" evidence="1">
    <location>
        <begin position="1"/>
        <end position="15"/>
    </location>
</feature>
<evidence type="ECO:0000256" key="1">
    <source>
        <dbReference type="SAM" id="SignalP"/>
    </source>
</evidence>
<accession>A0A7S2W5G3</accession>
<feature type="chain" id="PRO_5031211978" description="Secreted protein" evidence="1">
    <location>
        <begin position="16"/>
        <end position="116"/>
    </location>
</feature>